<feature type="non-terminal residue" evidence="7">
    <location>
        <position position="1"/>
    </location>
</feature>
<sequence length="325" mass="36229">DGNSLPHVRLKRLAFSLERVDVPVVAMARVVDTTLLRVYLECSPGLLGPLLRVKNYCDVEQSEGLLLEHQRYMELVDLYHGKGLYRNALQLLQARGGAAEGGPLCGTYATVRYLVRLPADQFELVLEYVRWPLESGVSRRQGHQSPSAADDESAAFSDEEDWPTPATIVSMVFADDRPAAEGFPRTRVASFLRQLSPRLVVQYLEYVFDAWQDEAAALHDDMIAAYLDLVGGVAGGGVRVVAAARQKLQQFLRTSRFYSPEKSLVRLPDGDLFEERALVLSRLGRHEHALSLLVFSVASILLAEQYCVENVDRCPGVFVQLLKIL</sequence>
<dbReference type="InterPro" id="IPR000547">
    <property type="entry name" value="Clathrin_H-chain/VPS_repeat"/>
</dbReference>
<gene>
    <name evidence="7" type="primary">VAM6_2</name>
    <name evidence="7" type="ORF">LPJ61_007041</name>
</gene>
<evidence type="ECO:0000256" key="1">
    <source>
        <dbReference type="ARBA" id="ARBA00004184"/>
    </source>
</evidence>
<evidence type="ECO:0000256" key="4">
    <source>
        <dbReference type="PROSITE-ProRule" id="PRU01006"/>
    </source>
</evidence>
<dbReference type="PANTHER" id="PTHR12894">
    <property type="entry name" value="CNH DOMAIN CONTAINING"/>
    <property type="match status" value="1"/>
</dbReference>
<evidence type="ECO:0000256" key="2">
    <source>
        <dbReference type="ARBA" id="ARBA00023136"/>
    </source>
</evidence>
<dbReference type="Pfam" id="PF10366">
    <property type="entry name" value="Vps39_1"/>
    <property type="match status" value="1"/>
</dbReference>
<evidence type="ECO:0000256" key="3">
    <source>
        <dbReference type="ARBA" id="ARBA00038201"/>
    </source>
</evidence>
<feature type="region of interest" description="Disordered" evidence="5">
    <location>
        <begin position="138"/>
        <end position="159"/>
    </location>
</feature>
<feature type="non-terminal residue" evidence="7">
    <location>
        <position position="325"/>
    </location>
</feature>
<comment type="caution">
    <text evidence="7">The sequence shown here is derived from an EMBL/GenBank/DDBJ whole genome shotgun (WGS) entry which is preliminary data.</text>
</comment>
<dbReference type="GO" id="GO:0006914">
    <property type="term" value="P:autophagy"/>
    <property type="evidence" value="ECO:0007669"/>
    <property type="project" value="TreeGrafter"/>
</dbReference>
<dbReference type="InterPro" id="IPR019452">
    <property type="entry name" value="VPS39/TGF_beta_rcpt-assoc_1"/>
</dbReference>
<evidence type="ECO:0000259" key="6">
    <source>
        <dbReference type="Pfam" id="PF10366"/>
    </source>
</evidence>
<dbReference type="GO" id="GO:0034058">
    <property type="term" value="P:endosomal vesicle fusion"/>
    <property type="evidence" value="ECO:0007669"/>
    <property type="project" value="TreeGrafter"/>
</dbReference>
<keyword evidence="2" id="KW-0472">Membrane</keyword>
<organism evidence="7 8">
    <name type="scientific">Coemansia biformis</name>
    <dbReference type="NCBI Taxonomy" id="1286918"/>
    <lineage>
        <taxon>Eukaryota</taxon>
        <taxon>Fungi</taxon>
        <taxon>Fungi incertae sedis</taxon>
        <taxon>Zoopagomycota</taxon>
        <taxon>Kickxellomycotina</taxon>
        <taxon>Kickxellomycetes</taxon>
        <taxon>Kickxellales</taxon>
        <taxon>Kickxellaceae</taxon>
        <taxon>Coemansia</taxon>
    </lineage>
</organism>
<dbReference type="OrthoDB" id="5325112at2759"/>
<proteinExistence type="inferred from homology"/>
<evidence type="ECO:0000313" key="8">
    <source>
        <dbReference type="Proteomes" id="UP001143981"/>
    </source>
</evidence>
<dbReference type="GO" id="GO:0005737">
    <property type="term" value="C:cytoplasm"/>
    <property type="evidence" value="ECO:0007669"/>
    <property type="project" value="TreeGrafter"/>
</dbReference>
<protein>
    <submittedName>
        <fullName evidence="7">Vacuolar morphogenesis protein 6</fullName>
    </submittedName>
</protein>
<feature type="domain" description="Vacuolar sorting protein 39/Transforming growth factor beta receptor-associated" evidence="6">
    <location>
        <begin position="31"/>
        <end position="133"/>
    </location>
</feature>
<dbReference type="InterPro" id="IPR032914">
    <property type="entry name" value="Vam6/VPS39/TRAP1"/>
</dbReference>
<dbReference type="GO" id="GO:0016020">
    <property type="term" value="C:membrane"/>
    <property type="evidence" value="ECO:0007669"/>
    <property type="project" value="TreeGrafter"/>
</dbReference>
<comment type="subcellular location">
    <subcellularLocation>
        <location evidence="1">Endomembrane system</location>
        <topology evidence="1">Peripheral membrane protein</topology>
    </subcellularLocation>
</comment>
<dbReference type="EMBL" id="JANBOI010004211">
    <property type="protein sequence ID" value="KAJ1717924.1"/>
    <property type="molecule type" value="Genomic_DNA"/>
</dbReference>
<feature type="repeat" description="CHCR" evidence="4">
    <location>
        <begin position="173"/>
        <end position="325"/>
    </location>
</feature>
<evidence type="ECO:0000256" key="5">
    <source>
        <dbReference type="SAM" id="MobiDB-lite"/>
    </source>
</evidence>
<evidence type="ECO:0000313" key="7">
    <source>
        <dbReference type="EMBL" id="KAJ1717924.1"/>
    </source>
</evidence>
<dbReference type="AlphaFoldDB" id="A0A9W8CM07"/>
<comment type="similarity">
    <text evidence="3">Belongs to the VAM6/VPS39 family.</text>
</comment>
<reference evidence="7" key="1">
    <citation type="submission" date="2022-07" db="EMBL/GenBank/DDBJ databases">
        <title>Phylogenomic reconstructions and comparative analyses of Kickxellomycotina fungi.</title>
        <authorList>
            <person name="Reynolds N.K."/>
            <person name="Stajich J.E."/>
            <person name="Barry K."/>
            <person name="Grigoriev I.V."/>
            <person name="Crous P."/>
            <person name="Smith M.E."/>
        </authorList>
    </citation>
    <scope>NUCLEOTIDE SEQUENCE</scope>
    <source>
        <strain evidence="7">BCRC 34381</strain>
    </source>
</reference>
<dbReference type="Proteomes" id="UP001143981">
    <property type="component" value="Unassembled WGS sequence"/>
</dbReference>
<name>A0A9W8CM07_9FUNG</name>
<feature type="compositionally biased region" description="Acidic residues" evidence="5">
    <location>
        <begin position="149"/>
        <end position="159"/>
    </location>
</feature>
<accession>A0A9W8CM07</accession>
<keyword evidence="8" id="KW-1185">Reference proteome</keyword>
<dbReference type="PANTHER" id="PTHR12894:SF49">
    <property type="entry name" value="VAM6_VPS39-LIKE PROTEIN"/>
    <property type="match status" value="1"/>
</dbReference>
<dbReference type="GO" id="GO:0006886">
    <property type="term" value="P:intracellular protein transport"/>
    <property type="evidence" value="ECO:0007669"/>
    <property type="project" value="UniProtKB-UniRule"/>
</dbReference>
<dbReference type="PROSITE" id="PS50236">
    <property type="entry name" value="CHCR"/>
    <property type="match status" value="1"/>
</dbReference>
<dbReference type="GO" id="GO:0012505">
    <property type="term" value="C:endomembrane system"/>
    <property type="evidence" value="ECO:0007669"/>
    <property type="project" value="UniProtKB-SubCell"/>
</dbReference>